<evidence type="ECO:0000313" key="8">
    <source>
        <dbReference type="Proteomes" id="UP000614996"/>
    </source>
</evidence>
<evidence type="ECO:0000256" key="5">
    <source>
        <dbReference type="SAM" id="MobiDB-lite"/>
    </source>
</evidence>
<feature type="region of interest" description="Disordered" evidence="5">
    <location>
        <begin position="149"/>
        <end position="186"/>
    </location>
</feature>
<reference evidence="8" key="1">
    <citation type="journal article" date="2021" name="Int. J. Syst. Evol. Microbiol.">
        <title>Actinocatenispora comari sp. nov., an endophytic actinomycete isolated from aerial parts of Comarum salesowianum.</title>
        <authorList>
            <person name="Oyunbileg N."/>
            <person name="Iizaka Y."/>
            <person name="Hamada M."/>
            <person name="Davaapurev B.O."/>
            <person name="Fukumoto A."/>
            <person name="Tsetseg B."/>
            <person name="Kato F."/>
            <person name="Tamura T."/>
            <person name="Batkhuu J."/>
            <person name="Anzai Y."/>
        </authorList>
    </citation>
    <scope>NUCLEOTIDE SEQUENCE [LARGE SCALE GENOMIC DNA]</scope>
    <source>
        <strain evidence="8">NUM-2625</strain>
    </source>
</reference>
<feature type="domain" description="HTH tetR-type" evidence="6">
    <location>
        <begin position="11"/>
        <end position="71"/>
    </location>
</feature>
<comment type="caution">
    <text evidence="7">The sequence shown here is derived from an EMBL/GenBank/DDBJ whole genome shotgun (WGS) entry which is preliminary data.</text>
</comment>
<dbReference type="RefSeq" id="WP_225918586.1">
    <property type="nucleotide sequence ID" value="NZ_BOPO01000053.1"/>
</dbReference>
<dbReference type="InterPro" id="IPR001647">
    <property type="entry name" value="HTH_TetR"/>
</dbReference>
<dbReference type="EMBL" id="BOPO01000053">
    <property type="protein sequence ID" value="GIL27730.1"/>
    <property type="molecule type" value="Genomic_DNA"/>
</dbReference>
<dbReference type="Pfam" id="PF00440">
    <property type="entry name" value="TetR_N"/>
    <property type="match status" value="1"/>
</dbReference>
<name>A0A8J4EL34_9ACTN</name>
<dbReference type="Gene3D" id="1.10.357.10">
    <property type="entry name" value="Tetracycline Repressor, domain 2"/>
    <property type="match status" value="1"/>
</dbReference>
<dbReference type="Proteomes" id="UP000614996">
    <property type="component" value="Unassembled WGS sequence"/>
</dbReference>
<keyword evidence="8" id="KW-1185">Reference proteome</keyword>
<dbReference type="GO" id="GO:0000976">
    <property type="term" value="F:transcription cis-regulatory region binding"/>
    <property type="evidence" value="ECO:0007669"/>
    <property type="project" value="TreeGrafter"/>
</dbReference>
<dbReference type="PANTHER" id="PTHR30055">
    <property type="entry name" value="HTH-TYPE TRANSCRIPTIONAL REGULATOR RUTR"/>
    <property type="match status" value="1"/>
</dbReference>
<organism evidence="7 8">
    <name type="scientific">Actinocatenispora comari</name>
    <dbReference type="NCBI Taxonomy" id="2807577"/>
    <lineage>
        <taxon>Bacteria</taxon>
        <taxon>Bacillati</taxon>
        <taxon>Actinomycetota</taxon>
        <taxon>Actinomycetes</taxon>
        <taxon>Micromonosporales</taxon>
        <taxon>Micromonosporaceae</taxon>
        <taxon>Actinocatenispora</taxon>
    </lineage>
</organism>
<accession>A0A8J4EL34</accession>
<dbReference type="AlphaFoldDB" id="A0A8J4EL34"/>
<evidence type="ECO:0000259" key="6">
    <source>
        <dbReference type="PROSITE" id="PS50977"/>
    </source>
</evidence>
<dbReference type="InterPro" id="IPR050109">
    <property type="entry name" value="HTH-type_TetR-like_transc_reg"/>
</dbReference>
<gene>
    <name evidence="7" type="ORF">NUM_29840</name>
</gene>
<dbReference type="InterPro" id="IPR009057">
    <property type="entry name" value="Homeodomain-like_sf"/>
</dbReference>
<dbReference type="PROSITE" id="PS50977">
    <property type="entry name" value="HTH_TETR_2"/>
    <property type="match status" value="1"/>
</dbReference>
<keyword evidence="3" id="KW-0804">Transcription</keyword>
<protein>
    <submittedName>
        <fullName evidence="7">TetR family transcriptional regulator</fullName>
    </submittedName>
</protein>
<dbReference type="PRINTS" id="PR00455">
    <property type="entry name" value="HTHTETR"/>
</dbReference>
<dbReference type="SUPFAM" id="SSF46689">
    <property type="entry name" value="Homeodomain-like"/>
    <property type="match status" value="1"/>
</dbReference>
<dbReference type="PANTHER" id="PTHR30055:SF234">
    <property type="entry name" value="HTH-TYPE TRANSCRIPTIONAL REGULATOR BETI"/>
    <property type="match status" value="1"/>
</dbReference>
<sequence>MGRLTRAQTQERTRVAVLTAARAEFVERGFRDAKIDRIAERAELTRGAIYSNFPGKRSLYFAVLAEHAERAAAPPAPPHPATDVRAALGAFARAWLGRLPLATDPGEPAWLGRDLHAEITGDEQVRRAFAQLMALSAILLGLGLEQLPGPGQPHAPGPTRRLAGKPHRPGRTEPEERAGPGGPVQAGGPVRLVPLAEMALTVLSGASQLAGTAPGFVEPFQVVQVCEQLADLGLDPRWRPPHLPHVPGARLVDERWPAGTASDALRGTAVRLAEDGVVAVLGLHRLAAIEEAVRAAPAGAAVTVVLTTAADRELGPLVRLVLAELRDGLRQALPDGAWPRLRVGYDGSGAIATAAGIPAAGDRTEAAVRIRGGRIAARAEGRGACHAVASADVGQG</sequence>
<keyword evidence="2 4" id="KW-0238">DNA-binding</keyword>
<proteinExistence type="predicted"/>
<evidence type="ECO:0000313" key="7">
    <source>
        <dbReference type="EMBL" id="GIL27730.1"/>
    </source>
</evidence>
<keyword evidence="1" id="KW-0805">Transcription regulation</keyword>
<feature type="DNA-binding region" description="H-T-H motif" evidence="4">
    <location>
        <begin position="34"/>
        <end position="53"/>
    </location>
</feature>
<evidence type="ECO:0000256" key="2">
    <source>
        <dbReference type="ARBA" id="ARBA00023125"/>
    </source>
</evidence>
<dbReference type="GO" id="GO:0003700">
    <property type="term" value="F:DNA-binding transcription factor activity"/>
    <property type="evidence" value="ECO:0007669"/>
    <property type="project" value="TreeGrafter"/>
</dbReference>
<evidence type="ECO:0000256" key="1">
    <source>
        <dbReference type="ARBA" id="ARBA00023015"/>
    </source>
</evidence>
<evidence type="ECO:0000256" key="3">
    <source>
        <dbReference type="ARBA" id="ARBA00023163"/>
    </source>
</evidence>
<evidence type="ECO:0000256" key="4">
    <source>
        <dbReference type="PROSITE-ProRule" id="PRU00335"/>
    </source>
</evidence>